<evidence type="ECO:0000256" key="3">
    <source>
        <dbReference type="ARBA" id="ARBA00021718"/>
    </source>
</evidence>
<evidence type="ECO:0000256" key="7">
    <source>
        <dbReference type="ARBA" id="ARBA00023136"/>
    </source>
</evidence>
<evidence type="ECO:0000256" key="4">
    <source>
        <dbReference type="ARBA" id="ARBA00022475"/>
    </source>
</evidence>
<evidence type="ECO:0000256" key="5">
    <source>
        <dbReference type="ARBA" id="ARBA00022692"/>
    </source>
</evidence>
<dbReference type="GO" id="GO:0009306">
    <property type="term" value="P:protein secretion"/>
    <property type="evidence" value="ECO:0007669"/>
    <property type="project" value="InterPro"/>
</dbReference>
<organism evidence="10 11">
    <name type="scientific">Legionella maioricensis</name>
    <dbReference type="NCBI Taxonomy" id="2896528"/>
    <lineage>
        <taxon>Bacteria</taxon>
        <taxon>Pseudomonadati</taxon>
        <taxon>Pseudomonadota</taxon>
        <taxon>Gammaproteobacteria</taxon>
        <taxon>Legionellales</taxon>
        <taxon>Legionellaceae</taxon>
        <taxon>Legionella</taxon>
    </lineage>
</organism>
<keyword evidence="7 9" id="KW-0472">Membrane</keyword>
<evidence type="ECO:0000256" key="2">
    <source>
        <dbReference type="ARBA" id="ARBA00006156"/>
    </source>
</evidence>
<dbReference type="GO" id="GO:0009425">
    <property type="term" value="C:bacterial-type flagellum basal body"/>
    <property type="evidence" value="ECO:0007669"/>
    <property type="project" value="UniProtKB-SubCell"/>
</dbReference>
<comment type="subcellular location">
    <subcellularLocation>
        <location evidence="1 9">Cell membrane</location>
        <topology evidence="1">Multi-pass membrane protein</topology>
    </subcellularLocation>
    <subcellularLocation>
        <location evidence="9">Bacterial flagellum basal body</location>
    </subcellularLocation>
</comment>
<dbReference type="InterPro" id="IPR002191">
    <property type="entry name" value="Bac_export_3"/>
</dbReference>
<comment type="similarity">
    <text evidence="2 9">Belongs to the FliQ/MopD/SpaQ family.</text>
</comment>
<accession>A0A9X2CY44</accession>
<evidence type="ECO:0000256" key="9">
    <source>
        <dbReference type="RuleBase" id="RU364090"/>
    </source>
</evidence>
<evidence type="ECO:0000313" key="10">
    <source>
        <dbReference type="EMBL" id="MCL9682620.1"/>
    </source>
</evidence>
<dbReference type="InterPro" id="IPR006305">
    <property type="entry name" value="FliQ"/>
</dbReference>
<dbReference type="Proteomes" id="UP001139721">
    <property type="component" value="Unassembled WGS sequence"/>
</dbReference>
<dbReference type="PIRSF" id="PIRSF004669">
    <property type="entry name" value="FliQ"/>
    <property type="match status" value="1"/>
</dbReference>
<keyword evidence="5 9" id="KW-0812">Transmembrane</keyword>
<keyword evidence="11" id="KW-1185">Reference proteome</keyword>
<dbReference type="AlphaFoldDB" id="A0A9X2CY44"/>
<reference evidence="10" key="1">
    <citation type="submission" date="2021-11" db="EMBL/GenBank/DDBJ databases">
        <title>Legionella maioricencis sp. nov., a new species isolated from hot water samples in Mallorca.</title>
        <authorList>
            <person name="Crespi S."/>
            <person name="Drasar V."/>
            <person name="Salva-Serra F."/>
            <person name="Jaen-Luchoro D."/>
            <person name="Pineiro-Iglesias B."/>
            <person name="Aliaga F."/>
            <person name="Fernandez-Juarez V."/>
            <person name="Coll G."/>
            <person name="Moore E.R.B."/>
            <person name="Bennasar-Figueras A."/>
        </authorList>
    </citation>
    <scope>NUCLEOTIDE SEQUENCE</scope>
    <source>
        <strain evidence="10">HCPI-6</strain>
    </source>
</reference>
<keyword evidence="8 9" id="KW-0975">Bacterial flagellum</keyword>
<feature type="transmembrane region" description="Helical" evidence="9">
    <location>
        <begin position="12"/>
        <end position="39"/>
    </location>
</feature>
<dbReference type="RefSeq" id="WP_250421451.1">
    <property type="nucleotide sequence ID" value="NZ_JAJKBJ010000001.1"/>
</dbReference>
<evidence type="ECO:0000256" key="8">
    <source>
        <dbReference type="ARBA" id="ARBA00023143"/>
    </source>
</evidence>
<keyword evidence="10" id="KW-0969">Cilium</keyword>
<protein>
    <recommendedName>
        <fullName evidence="3 9">Flagellar biosynthetic protein FliQ</fullName>
    </recommendedName>
</protein>
<evidence type="ECO:0000256" key="6">
    <source>
        <dbReference type="ARBA" id="ARBA00022989"/>
    </source>
</evidence>
<name>A0A9X2CY44_9GAMM</name>
<dbReference type="PRINTS" id="PR00952">
    <property type="entry name" value="TYPE3IMQPROT"/>
</dbReference>
<comment type="caution">
    <text evidence="10">The sequence shown here is derived from an EMBL/GenBank/DDBJ whole genome shotgun (WGS) entry which is preliminary data.</text>
</comment>
<proteinExistence type="inferred from homology"/>
<keyword evidence="4 9" id="KW-1003">Cell membrane</keyword>
<dbReference type="GO" id="GO:0005886">
    <property type="term" value="C:plasma membrane"/>
    <property type="evidence" value="ECO:0007669"/>
    <property type="project" value="UniProtKB-SubCell"/>
</dbReference>
<keyword evidence="10" id="KW-0966">Cell projection</keyword>
<keyword evidence="10" id="KW-0282">Flagellum</keyword>
<sequence length="90" mass="9952">MSSDLAIYLSKQLLWHAVFIAAPIILVSLITGLIISILQVVTQIQDSTLSFVPKILAVVLMLMLCGEWMLHSLIEFAQNIFLNIPGTVTQ</sequence>
<feature type="transmembrane region" description="Helical" evidence="9">
    <location>
        <begin position="51"/>
        <end position="70"/>
    </location>
</feature>
<evidence type="ECO:0000313" key="11">
    <source>
        <dbReference type="Proteomes" id="UP001139721"/>
    </source>
</evidence>
<keyword evidence="6 9" id="KW-1133">Transmembrane helix</keyword>
<dbReference type="NCBIfam" id="TIGR01402">
    <property type="entry name" value="fliQ"/>
    <property type="match status" value="1"/>
</dbReference>
<dbReference type="Pfam" id="PF01313">
    <property type="entry name" value="Bac_export_3"/>
    <property type="match status" value="1"/>
</dbReference>
<dbReference type="PANTHER" id="PTHR34040:SF2">
    <property type="entry name" value="FLAGELLAR BIOSYNTHETIC PROTEIN FLIQ"/>
    <property type="match status" value="1"/>
</dbReference>
<comment type="function">
    <text evidence="9">Role in flagellar biosynthesis.</text>
</comment>
<evidence type="ECO:0000256" key="1">
    <source>
        <dbReference type="ARBA" id="ARBA00004651"/>
    </source>
</evidence>
<dbReference type="GO" id="GO:0044780">
    <property type="term" value="P:bacterial-type flagellum assembly"/>
    <property type="evidence" value="ECO:0007669"/>
    <property type="project" value="InterPro"/>
</dbReference>
<dbReference type="PANTHER" id="PTHR34040">
    <property type="entry name" value="FLAGELLAR BIOSYNTHETIC PROTEIN FLIQ"/>
    <property type="match status" value="1"/>
</dbReference>
<gene>
    <name evidence="9 10" type="primary">fliQ</name>
    <name evidence="10" type="ORF">LOX96_00785</name>
</gene>
<dbReference type="EMBL" id="JAJKBJ010000001">
    <property type="protein sequence ID" value="MCL9682620.1"/>
    <property type="molecule type" value="Genomic_DNA"/>
</dbReference>